<accession>A0AAV7IWX3</accession>
<reference evidence="2 3" key="1">
    <citation type="journal article" date="2021" name="J. Hered.">
        <title>A chromosome-level genome assembly of the parasitoid wasp, Cotesia glomerata (Hymenoptera: Braconidae).</title>
        <authorList>
            <person name="Pinto B.J."/>
            <person name="Weis J.J."/>
            <person name="Gamble T."/>
            <person name="Ode P.J."/>
            <person name="Paul R."/>
            <person name="Zaspel J.M."/>
        </authorList>
    </citation>
    <scope>NUCLEOTIDE SEQUENCE [LARGE SCALE GENOMIC DNA]</scope>
    <source>
        <strain evidence="2">CgM1</strain>
    </source>
</reference>
<evidence type="ECO:0000313" key="3">
    <source>
        <dbReference type="Proteomes" id="UP000826195"/>
    </source>
</evidence>
<protein>
    <submittedName>
        <fullName evidence="2">Uncharacterized protein</fullName>
    </submittedName>
</protein>
<dbReference type="EMBL" id="JAHXZJ010000747">
    <property type="protein sequence ID" value="KAH0558226.1"/>
    <property type="molecule type" value="Genomic_DNA"/>
</dbReference>
<proteinExistence type="predicted"/>
<dbReference type="Proteomes" id="UP000826195">
    <property type="component" value="Unassembled WGS sequence"/>
</dbReference>
<dbReference type="AlphaFoldDB" id="A0AAV7IWX3"/>
<comment type="caution">
    <text evidence="2">The sequence shown here is derived from an EMBL/GenBank/DDBJ whole genome shotgun (WGS) entry which is preliminary data.</text>
</comment>
<feature type="region of interest" description="Disordered" evidence="1">
    <location>
        <begin position="93"/>
        <end position="115"/>
    </location>
</feature>
<evidence type="ECO:0000313" key="2">
    <source>
        <dbReference type="EMBL" id="KAH0558226.1"/>
    </source>
</evidence>
<feature type="compositionally biased region" description="Polar residues" evidence="1">
    <location>
        <begin position="105"/>
        <end position="115"/>
    </location>
</feature>
<name>A0AAV7IWX3_COTGL</name>
<sequence>MKTTSSFRVRFTSTAFPAWFVSFLRVSIERSSDEEIQFAKRHCVGQSLPADGGTAACRSCLREMLSSFLLLFLSCIPDCATLLQPNTTSARYNSTTFSVPPRLSHSLTSSSAPGSRTTPFLNFPLQSLPTSLSIPS</sequence>
<organism evidence="2 3">
    <name type="scientific">Cotesia glomerata</name>
    <name type="common">Lepidopteran parasitic wasp</name>
    <name type="synonym">Apanteles glomeratus</name>
    <dbReference type="NCBI Taxonomy" id="32391"/>
    <lineage>
        <taxon>Eukaryota</taxon>
        <taxon>Metazoa</taxon>
        <taxon>Ecdysozoa</taxon>
        <taxon>Arthropoda</taxon>
        <taxon>Hexapoda</taxon>
        <taxon>Insecta</taxon>
        <taxon>Pterygota</taxon>
        <taxon>Neoptera</taxon>
        <taxon>Endopterygota</taxon>
        <taxon>Hymenoptera</taxon>
        <taxon>Apocrita</taxon>
        <taxon>Ichneumonoidea</taxon>
        <taxon>Braconidae</taxon>
        <taxon>Microgastrinae</taxon>
        <taxon>Cotesia</taxon>
    </lineage>
</organism>
<keyword evidence="3" id="KW-1185">Reference proteome</keyword>
<gene>
    <name evidence="2" type="ORF">KQX54_014989</name>
</gene>
<evidence type="ECO:0000256" key="1">
    <source>
        <dbReference type="SAM" id="MobiDB-lite"/>
    </source>
</evidence>